<keyword evidence="1" id="KW-0597">Phosphoprotein</keyword>
<gene>
    <name evidence="5" type="ORF">GPM918_LOCUS10183</name>
    <name evidence="6" type="ORF">SRO942_LOCUS10184</name>
</gene>
<evidence type="ECO:0000256" key="2">
    <source>
        <dbReference type="ARBA" id="ARBA00022658"/>
    </source>
</evidence>
<dbReference type="Pfam" id="PF00621">
    <property type="entry name" value="RhoGEF"/>
    <property type="match status" value="1"/>
</dbReference>
<dbReference type="InterPro" id="IPR036322">
    <property type="entry name" value="WD40_repeat_dom_sf"/>
</dbReference>
<dbReference type="GO" id="GO:0005085">
    <property type="term" value="F:guanyl-nucleotide exchange factor activity"/>
    <property type="evidence" value="ECO:0007669"/>
    <property type="project" value="UniProtKB-KW"/>
</dbReference>
<dbReference type="InterPro" id="IPR000219">
    <property type="entry name" value="DH_dom"/>
</dbReference>
<dbReference type="GO" id="GO:0051496">
    <property type="term" value="P:positive regulation of stress fiber assembly"/>
    <property type="evidence" value="ECO:0007669"/>
    <property type="project" value="UniProtKB-ARBA"/>
</dbReference>
<dbReference type="SUPFAM" id="SSF48065">
    <property type="entry name" value="DBL homology domain (DH-domain)"/>
    <property type="match status" value="1"/>
</dbReference>
<dbReference type="CDD" id="cd00160">
    <property type="entry name" value="RhoGEF"/>
    <property type="match status" value="1"/>
</dbReference>
<dbReference type="InterPro" id="IPR039919">
    <property type="entry name" value="ARHGEF10/ARHGEF17"/>
</dbReference>
<dbReference type="InterPro" id="IPR011993">
    <property type="entry name" value="PH-like_dom_sf"/>
</dbReference>
<dbReference type="SUPFAM" id="SSF50729">
    <property type="entry name" value="PH domain-like"/>
    <property type="match status" value="1"/>
</dbReference>
<dbReference type="GO" id="GO:0030036">
    <property type="term" value="P:actin cytoskeleton organization"/>
    <property type="evidence" value="ECO:0007669"/>
    <property type="project" value="TreeGrafter"/>
</dbReference>
<evidence type="ECO:0000256" key="3">
    <source>
        <dbReference type="SAM" id="MobiDB-lite"/>
    </source>
</evidence>
<dbReference type="FunFam" id="1.20.900.10:FF:000003">
    <property type="entry name" value="Rho guanine nucleotide exchange factor 10 like"/>
    <property type="match status" value="1"/>
</dbReference>
<dbReference type="GO" id="GO:0005737">
    <property type="term" value="C:cytoplasm"/>
    <property type="evidence" value="ECO:0007669"/>
    <property type="project" value="UniProtKB-ARBA"/>
</dbReference>
<evidence type="ECO:0000259" key="4">
    <source>
        <dbReference type="PROSITE" id="PS50010"/>
    </source>
</evidence>
<dbReference type="SUPFAM" id="SSF50978">
    <property type="entry name" value="WD40 repeat-like"/>
    <property type="match status" value="1"/>
</dbReference>
<sequence length="948" mass="106142">MLNKTSTSTHIIGDHIKKIQTKSDESLHHIRASAPIPNDEILCTLRQYAVRRHHSAPQHECRWQQAKRKAIVMQMYDTEKSYVEALKILVTKYYLPMKDRTIISNDLVNDIFYKIPEIHMHHTAFFISLTQKLALWDNKQTIGDLLLQMFAKQSIIETYTSFVTNYKTAQEAIRLCRDSSSFNKFLEQQAKDHRGKLTLRDLIIQPVQRIPRYELYIKDFLKCTNLNHPDYQLLLKAQNDIHSLAEEIDQVQREVGVGGSSVTSGGLFNDIGSSLEVVQDMIENLSDLVHPDRFYIRHDIITLQLTSGIKKDRCIFLFNDLIIVTSCKRRSGTLSKKGGSVILNSPSGKQYIDNVKHKLIMKIPLEDVDLASGQLKKTPVAANKSHLEEDVSILTHITELAKTISVPHQQLDESIKDTIHIVNKHLIEESEADSLNDNKSVNVQLTINTSERIETIEVLFSSFEQKLSWERSFLEAKKALFDAVGRRNVLFQHVLTLPHNRAGMQFSCAAARLSSNDSFPDVWVCNSDGFSSQVCLVNLHPDFNLKACNTVCTSKITCVAFVPAHNPKRSGGSTKRKHHPHVKHVISGGGTLGATPESLLDIDSSDDDDLNHGDTSSIHTDRLDSLTHDIFETSTLPIREEYIPEQDTREATMWLGTEDGGLQVFQCTETMKTVARKSRILRQLGSSIYSILHADNKVFIALGHGDLCVIRRDLNGRWDIDSPSIKTIGDIDNPVTVMTIAAGKIWCACKDKIIVVCPNSLNVEHSFIVDECHRHVGCMTSGGASMHHVWIASQGAHEVRLFHATHYQCLLETSIKSSVIQKLQTCDNIIRAHKFGCLRITALHVCKDILWVGTSAGIILNIAVPQIDSTMTKIGGALNVKGLAYGHAGPVRFLTSADIASPENSSMQTSPVTKTLVLSGGDGFEDYQSYDETLGKDDAMCHVILWQL</sequence>
<feature type="compositionally biased region" description="Basic residues" evidence="3">
    <location>
        <begin position="574"/>
        <end position="584"/>
    </location>
</feature>
<dbReference type="PROSITE" id="PS50010">
    <property type="entry name" value="DH_2"/>
    <property type="match status" value="1"/>
</dbReference>
<dbReference type="EMBL" id="CAJOBC010001980">
    <property type="protein sequence ID" value="CAF3708969.1"/>
    <property type="molecule type" value="Genomic_DNA"/>
</dbReference>
<dbReference type="Gene3D" id="1.20.900.10">
    <property type="entry name" value="Dbl homology (DH) domain"/>
    <property type="match status" value="1"/>
</dbReference>
<dbReference type="Gene3D" id="2.30.29.30">
    <property type="entry name" value="Pleckstrin-homology domain (PH domain)/Phosphotyrosine-binding domain (PTB)"/>
    <property type="match status" value="1"/>
</dbReference>
<dbReference type="Proteomes" id="UP000663829">
    <property type="component" value="Unassembled WGS sequence"/>
</dbReference>
<evidence type="ECO:0000313" key="6">
    <source>
        <dbReference type="EMBL" id="CAF3708969.1"/>
    </source>
</evidence>
<dbReference type="SMART" id="SM00325">
    <property type="entry name" value="RhoGEF"/>
    <property type="match status" value="1"/>
</dbReference>
<evidence type="ECO:0000313" key="7">
    <source>
        <dbReference type="Proteomes" id="UP000663829"/>
    </source>
</evidence>
<dbReference type="Pfam" id="PF19056">
    <property type="entry name" value="WD40_2"/>
    <property type="match status" value="1"/>
</dbReference>
<dbReference type="PANTHER" id="PTHR12877">
    <property type="entry name" value="RHO GUANINE NUCLEOTIDE EXCHANGE FACTOR"/>
    <property type="match status" value="1"/>
</dbReference>
<comment type="caution">
    <text evidence="5">The sequence shown here is derived from an EMBL/GenBank/DDBJ whole genome shotgun (WGS) entry which is preliminary data.</text>
</comment>
<protein>
    <recommendedName>
        <fullName evidence="4">DH domain-containing protein</fullName>
    </recommendedName>
</protein>
<dbReference type="Proteomes" id="UP000681722">
    <property type="component" value="Unassembled WGS sequence"/>
</dbReference>
<feature type="domain" description="DH" evidence="4">
    <location>
        <begin position="67"/>
        <end position="251"/>
    </location>
</feature>
<dbReference type="PANTHER" id="PTHR12877:SF15">
    <property type="entry name" value="RHO GUANINE NUCLEOTIDE EXCHANGE FACTOR 17"/>
    <property type="match status" value="1"/>
</dbReference>
<dbReference type="OrthoDB" id="4066896at2759"/>
<dbReference type="EMBL" id="CAJNOQ010001980">
    <property type="protein sequence ID" value="CAF0931042.1"/>
    <property type="molecule type" value="Genomic_DNA"/>
</dbReference>
<evidence type="ECO:0000313" key="5">
    <source>
        <dbReference type="EMBL" id="CAF0931042.1"/>
    </source>
</evidence>
<dbReference type="InterPro" id="IPR035899">
    <property type="entry name" value="DBL_dom_sf"/>
</dbReference>
<reference evidence="5" key="1">
    <citation type="submission" date="2021-02" db="EMBL/GenBank/DDBJ databases">
        <authorList>
            <person name="Nowell W R."/>
        </authorList>
    </citation>
    <scope>NUCLEOTIDE SEQUENCE</scope>
</reference>
<feature type="region of interest" description="Disordered" evidence="3">
    <location>
        <begin position="568"/>
        <end position="588"/>
    </location>
</feature>
<keyword evidence="2" id="KW-0344">Guanine-nucleotide releasing factor</keyword>
<organism evidence="5 7">
    <name type="scientific">Didymodactylos carnosus</name>
    <dbReference type="NCBI Taxonomy" id="1234261"/>
    <lineage>
        <taxon>Eukaryota</taxon>
        <taxon>Metazoa</taxon>
        <taxon>Spiralia</taxon>
        <taxon>Gnathifera</taxon>
        <taxon>Rotifera</taxon>
        <taxon>Eurotatoria</taxon>
        <taxon>Bdelloidea</taxon>
        <taxon>Philodinida</taxon>
        <taxon>Philodinidae</taxon>
        <taxon>Didymodactylos</taxon>
    </lineage>
</organism>
<keyword evidence="7" id="KW-1185">Reference proteome</keyword>
<evidence type="ECO:0000256" key="1">
    <source>
        <dbReference type="ARBA" id="ARBA00022553"/>
    </source>
</evidence>
<accession>A0A814BNE6</accession>
<proteinExistence type="predicted"/>
<dbReference type="AlphaFoldDB" id="A0A814BNE6"/>
<name>A0A814BNE6_9BILA</name>